<feature type="domain" description="AB hydrolase-1" evidence="1">
    <location>
        <begin position="35"/>
        <end position="285"/>
    </location>
</feature>
<dbReference type="InterPro" id="IPR000639">
    <property type="entry name" value="Epox_hydrolase-like"/>
</dbReference>
<dbReference type="RefSeq" id="WP_355091093.1">
    <property type="nucleotide sequence ID" value="NZ_JBEXKW010000118.1"/>
</dbReference>
<evidence type="ECO:0000313" key="3">
    <source>
        <dbReference type="Proteomes" id="UP001551695"/>
    </source>
</evidence>
<dbReference type="Gene3D" id="3.40.50.1820">
    <property type="entry name" value="alpha/beta hydrolase"/>
    <property type="match status" value="1"/>
</dbReference>
<keyword evidence="3" id="KW-1185">Reference proteome</keyword>
<dbReference type="SUPFAM" id="SSF53474">
    <property type="entry name" value="alpha/beta-Hydrolases"/>
    <property type="match status" value="1"/>
</dbReference>
<reference evidence="2 3" key="1">
    <citation type="submission" date="2024-06" db="EMBL/GenBank/DDBJ databases">
        <title>The Natural Products Discovery Center: Release of the First 8490 Sequenced Strains for Exploring Actinobacteria Biosynthetic Diversity.</title>
        <authorList>
            <person name="Kalkreuter E."/>
            <person name="Kautsar S.A."/>
            <person name="Yang D."/>
            <person name="Bader C.D."/>
            <person name="Teijaro C.N."/>
            <person name="Fluegel L."/>
            <person name="Davis C.M."/>
            <person name="Simpson J.R."/>
            <person name="Lauterbach L."/>
            <person name="Steele A.D."/>
            <person name="Gui C."/>
            <person name="Meng S."/>
            <person name="Li G."/>
            <person name="Viehrig K."/>
            <person name="Ye F."/>
            <person name="Su P."/>
            <person name="Kiefer A.F."/>
            <person name="Nichols A."/>
            <person name="Cepeda A.J."/>
            <person name="Yan W."/>
            <person name="Fan B."/>
            <person name="Jiang Y."/>
            <person name="Adhikari A."/>
            <person name="Zheng C.-J."/>
            <person name="Schuster L."/>
            <person name="Cowan T.M."/>
            <person name="Smanski M.J."/>
            <person name="Chevrette M.G."/>
            <person name="De Carvalho L.P.S."/>
            <person name="Shen B."/>
        </authorList>
    </citation>
    <scope>NUCLEOTIDE SEQUENCE [LARGE SCALE GENOMIC DNA]</scope>
    <source>
        <strain evidence="2 3">NPDC050403</strain>
    </source>
</reference>
<dbReference type="PANTHER" id="PTHR43798">
    <property type="entry name" value="MONOACYLGLYCEROL LIPASE"/>
    <property type="match status" value="1"/>
</dbReference>
<dbReference type="InterPro" id="IPR029058">
    <property type="entry name" value="AB_hydrolase_fold"/>
</dbReference>
<organism evidence="2 3">
    <name type="scientific">Nocardia aurea</name>
    <dbReference type="NCBI Taxonomy" id="2144174"/>
    <lineage>
        <taxon>Bacteria</taxon>
        <taxon>Bacillati</taxon>
        <taxon>Actinomycetota</taxon>
        <taxon>Actinomycetes</taxon>
        <taxon>Mycobacteriales</taxon>
        <taxon>Nocardiaceae</taxon>
        <taxon>Nocardia</taxon>
    </lineage>
</organism>
<dbReference type="PANTHER" id="PTHR43798:SF33">
    <property type="entry name" value="HYDROLASE, PUTATIVE (AFU_ORTHOLOGUE AFUA_2G14860)-RELATED"/>
    <property type="match status" value="1"/>
</dbReference>
<keyword evidence="2" id="KW-0378">Hydrolase</keyword>
<dbReference type="InterPro" id="IPR050266">
    <property type="entry name" value="AB_hydrolase_sf"/>
</dbReference>
<dbReference type="PRINTS" id="PR00412">
    <property type="entry name" value="EPOXHYDRLASE"/>
</dbReference>
<dbReference type="Proteomes" id="UP001551695">
    <property type="component" value="Unassembled WGS sequence"/>
</dbReference>
<dbReference type="GO" id="GO:0016787">
    <property type="term" value="F:hydrolase activity"/>
    <property type="evidence" value="ECO:0007669"/>
    <property type="project" value="UniProtKB-KW"/>
</dbReference>
<dbReference type="Pfam" id="PF12697">
    <property type="entry name" value="Abhydrolase_6"/>
    <property type="match status" value="1"/>
</dbReference>
<evidence type="ECO:0000259" key="1">
    <source>
        <dbReference type="Pfam" id="PF12697"/>
    </source>
</evidence>
<dbReference type="EMBL" id="JBFAKC010000004">
    <property type="protein sequence ID" value="MEV0707790.1"/>
    <property type="molecule type" value="Genomic_DNA"/>
</dbReference>
<comment type="caution">
    <text evidence="2">The sequence shown here is derived from an EMBL/GenBank/DDBJ whole genome shotgun (WGS) entry which is preliminary data.</text>
</comment>
<evidence type="ECO:0000313" key="2">
    <source>
        <dbReference type="EMBL" id="MEV0707790.1"/>
    </source>
</evidence>
<proteinExistence type="predicted"/>
<name>A0ABV3FQT6_9NOCA</name>
<dbReference type="InterPro" id="IPR000073">
    <property type="entry name" value="AB_hydrolase_1"/>
</dbReference>
<gene>
    <name evidence="2" type="ORF">AB0I48_09525</name>
</gene>
<accession>A0ABV3FQT6</accession>
<sequence>MEEFASWRATGRRFTHRGHQIFWRDGGTGTDGDVLLCIHGFPTASWDWHAIWPGLCTRFARVIAADMIGFGWSAKPRNYDYTIADQADLHEQLLREHGIGRYHILAHDYGDTVAQELLARAEDRRGHDDDSLVVESVCLLNGGLFPETHRPRLVQRLLAGPAGPLVGVLGSERTFARSLASVFGPETKPDAEAIAQFWILWCSKRGKRNGHKLIRYMAERRKYRERWVGALRETSVPLRLIDGSLDPVSGAHMVERYRELIPDPDVVELPEVGHYPQLEAAEQTLQAILEFHGTRVR</sequence>
<protein>
    <submittedName>
        <fullName evidence="2">Alpha/beta hydrolase</fullName>
    </submittedName>
</protein>